<dbReference type="Pfam" id="PF07859">
    <property type="entry name" value="Abhydrolase_3"/>
    <property type="match status" value="1"/>
</dbReference>
<dbReference type="EMBL" id="FWXJ01000014">
    <property type="protein sequence ID" value="SMC74029.1"/>
    <property type="molecule type" value="Genomic_DNA"/>
</dbReference>
<dbReference type="STRING" id="1938817.SAMN06296008_11422"/>
<evidence type="ECO:0000313" key="4">
    <source>
        <dbReference type="Proteomes" id="UP000192708"/>
    </source>
</evidence>
<accession>A0A1W2BM45</accession>
<sequence length="326" mass="36921">MKYPETPLNPKLLSVMQKMKEIGLGPVDVTTADLSYARAELEKQYAYLNEEPFQVSKVQTLTMNFEDESINIRLYLPDTPYESSTFGIYLHGGGWTFGNEQTHDGIARAFCKSSQLPVASIGYTLAPSKKFPFQNRQIADTLEYLTQVFQEQFGLTQDSIKFIFIGDSAGANLALATYQDYLTDSIRSRMIGMILYYGVYSGDTNSESWKRIGDGRYGLSAKAMSWYWHQYLDKIEQIDLHQTSPLLSNEPSLPPMLLIVGNLDPLLDDTLMFAEKLKRLNIAHQVIVLEGYPHGFLRFCNQVDSVYDIIKESSLAMQQMAKGVFS</sequence>
<dbReference type="PANTHER" id="PTHR48081:SF8">
    <property type="entry name" value="ALPHA_BETA HYDROLASE FOLD-3 DOMAIN-CONTAINING PROTEIN-RELATED"/>
    <property type="match status" value="1"/>
</dbReference>
<dbReference type="RefSeq" id="WP_084285163.1">
    <property type="nucleotide sequence ID" value="NZ_FWXJ01000014.1"/>
</dbReference>
<protein>
    <submittedName>
        <fullName evidence="3">Acetyl esterase</fullName>
    </submittedName>
</protein>
<dbReference type="AlphaFoldDB" id="A0A1W2BM45"/>
<dbReference type="SUPFAM" id="SSF53474">
    <property type="entry name" value="alpha/beta-Hydrolases"/>
    <property type="match status" value="1"/>
</dbReference>
<dbReference type="Gene3D" id="3.40.50.1820">
    <property type="entry name" value="alpha/beta hydrolase"/>
    <property type="match status" value="1"/>
</dbReference>
<reference evidence="3 4" key="1">
    <citation type="submission" date="2017-04" db="EMBL/GenBank/DDBJ databases">
        <authorList>
            <person name="Afonso C.L."/>
            <person name="Miller P.J."/>
            <person name="Scott M.A."/>
            <person name="Spackman E."/>
            <person name="Goraichik I."/>
            <person name="Dimitrov K.M."/>
            <person name="Suarez D.L."/>
            <person name="Swayne D.E."/>
        </authorList>
    </citation>
    <scope>NUCLEOTIDE SEQUENCE [LARGE SCALE GENOMIC DNA]</scope>
    <source>
        <strain evidence="3 4">VK13</strain>
    </source>
</reference>
<dbReference type="GO" id="GO:0016787">
    <property type="term" value="F:hydrolase activity"/>
    <property type="evidence" value="ECO:0007669"/>
    <property type="project" value="UniProtKB-KW"/>
</dbReference>
<name>A0A1W2BM45_9BURK</name>
<gene>
    <name evidence="3" type="ORF">SAMN06296008_11422</name>
</gene>
<dbReference type="InterPro" id="IPR029058">
    <property type="entry name" value="AB_hydrolase_fold"/>
</dbReference>
<organism evidence="3 4">
    <name type="scientific">Polynucleobacter kasalickyi</name>
    <dbReference type="NCBI Taxonomy" id="1938817"/>
    <lineage>
        <taxon>Bacteria</taxon>
        <taxon>Pseudomonadati</taxon>
        <taxon>Pseudomonadota</taxon>
        <taxon>Betaproteobacteria</taxon>
        <taxon>Burkholderiales</taxon>
        <taxon>Burkholderiaceae</taxon>
        <taxon>Polynucleobacter</taxon>
    </lineage>
</organism>
<proteinExistence type="predicted"/>
<dbReference type="Proteomes" id="UP000192708">
    <property type="component" value="Unassembled WGS sequence"/>
</dbReference>
<evidence type="ECO:0000313" key="3">
    <source>
        <dbReference type="EMBL" id="SMC74029.1"/>
    </source>
</evidence>
<dbReference type="InterPro" id="IPR013094">
    <property type="entry name" value="AB_hydrolase_3"/>
</dbReference>
<feature type="domain" description="Alpha/beta hydrolase fold-3" evidence="2">
    <location>
        <begin position="88"/>
        <end position="297"/>
    </location>
</feature>
<keyword evidence="1" id="KW-0378">Hydrolase</keyword>
<keyword evidence="4" id="KW-1185">Reference proteome</keyword>
<evidence type="ECO:0000256" key="1">
    <source>
        <dbReference type="ARBA" id="ARBA00022801"/>
    </source>
</evidence>
<evidence type="ECO:0000259" key="2">
    <source>
        <dbReference type="Pfam" id="PF07859"/>
    </source>
</evidence>
<dbReference type="InterPro" id="IPR050300">
    <property type="entry name" value="GDXG_lipolytic_enzyme"/>
</dbReference>
<dbReference type="PANTHER" id="PTHR48081">
    <property type="entry name" value="AB HYDROLASE SUPERFAMILY PROTEIN C4A8.06C"/>
    <property type="match status" value="1"/>
</dbReference>
<dbReference type="OrthoDB" id="9794445at2"/>